<keyword evidence="2" id="KW-0812">Transmembrane</keyword>
<dbReference type="NCBIfam" id="TIGR04213">
    <property type="entry name" value="PGF_pre_PGF"/>
    <property type="match status" value="1"/>
</dbReference>
<evidence type="ECO:0000256" key="2">
    <source>
        <dbReference type="SAM" id="Phobius"/>
    </source>
</evidence>
<feature type="region of interest" description="Disordered" evidence="1">
    <location>
        <begin position="233"/>
        <end position="278"/>
    </location>
</feature>
<dbReference type="AlphaFoldDB" id="A0A8J8P8H6"/>
<dbReference type="Proteomes" id="UP000705823">
    <property type="component" value="Unassembled WGS sequence"/>
</dbReference>
<dbReference type="Gene3D" id="2.60.40.10">
    <property type="entry name" value="Immunoglobulins"/>
    <property type="match status" value="2"/>
</dbReference>
<evidence type="ECO:0000259" key="3">
    <source>
        <dbReference type="Pfam" id="PF07705"/>
    </source>
</evidence>
<feature type="compositionally biased region" description="Low complexity" evidence="1">
    <location>
        <begin position="241"/>
        <end position="259"/>
    </location>
</feature>
<feature type="transmembrane region" description="Helical" evidence="2">
    <location>
        <begin position="436"/>
        <end position="457"/>
    </location>
</feature>
<dbReference type="EMBL" id="RKLU01000005">
    <property type="protein sequence ID" value="TQQ79310.1"/>
    <property type="molecule type" value="Genomic_DNA"/>
</dbReference>
<keyword evidence="2" id="KW-1133">Transmembrane helix</keyword>
<accession>A0A8J8P8H6</accession>
<evidence type="ECO:0000313" key="4">
    <source>
        <dbReference type="EMBL" id="TQQ79310.1"/>
    </source>
</evidence>
<feature type="compositionally biased region" description="Acidic residues" evidence="1">
    <location>
        <begin position="411"/>
        <end position="425"/>
    </location>
</feature>
<evidence type="ECO:0000256" key="1">
    <source>
        <dbReference type="SAM" id="MobiDB-lite"/>
    </source>
</evidence>
<dbReference type="InterPro" id="IPR013783">
    <property type="entry name" value="Ig-like_fold"/>
</dbReference>
<dbReference type="OrthoDB" id="330609at2157"/>
<reference evidence="4" key="1">
    <citation type="submission" date="2019-02" db="EMBL/GenBank/DDBJ databases">
        <title>Halonotius sp. a new haloarchaeum isolated from saline soil.</title>
        <authorList>
            <person name="Duran-Viseras A."/>
            <person name="Sanchez-Porro C."/>
            <person name="Ventosa A."/>
        </authorList>
    </citation>
    <scope>NUCLEOTIDE SEQUENCE</scope>
    <source>
        <strain evidence="4">F15B</strain>
    </source>
</reference>
<dbReference type="RefSeq" id="WP_142980346.1">
    <property type="nucleotide sequence ID" value="NZ_RKLU01000005.1"/>
</dbReference>
<organism evidence="4 5">
    <name type="scientific">Halonotius terrestris</name>
    <dbReference type="NCBI Taxonomy" id="2487750"/>
    <lineage>
        <taxon>Archaea</taxon>
        <taxon>Methanobacteriati</taxon>
        <taxon>Methanobacteriota</taxon>
        <taxon>Stenosarchaea group</taxon>
        <taxon>Halobacteria</taxon>
        <taxon>Halobacteriales</taxon>
        <taxon>Haloferacaceae</taxon>
        <taxon>Halonotius</taxon>
    </lineage>
</organism>
<dbReference type="Pfam" id="PF07705">
    <property type="entry name" value="CARDB"/>
    <property type="match status" value="1"/>
</dbReference>
<name>A0A8J8P8H6_9EURY</name>
<protein>
    <submittedName>
        <fullName evidence="4">PGF-pre-PGF domain-containing protein</fullName>
    </submittedName>
</protein>
<gene>
    <name evidence="4" type="ORF">EGH24_11810</name>
</gene>
<sequence>MVSKRIGTLATTLLLTVALVAVPLGAVATDHASEDAHFEVEITEVNSSVVAGDTLAVTAVVTNTGTAQDSQQVHLKAFDEEIVDSVAGPPLTLDPGEERTVSLAWNTTGADVGTDNISVQSNDDYPTAEVTVTPAPELTSELGTVESDIELGETLTVPVSVTNTGDASATPTVWMALNGTQTANTSTEVAPGGTEQVTFNYTAAESDIGTWNLTAGIDAEQDATTVTVIEPAAGTPAADQSTESSNSERSSGESSSSGSDPNTLDRQHGTIGGSATATFAGGDVRHVRFDEDVDGRVVAMRIRSFPDDVTEPASTIERYSIEPPESATETNATIRFELSASAVDTEANETVGVTRWNGTNWTALPTETTQQDETLIIDATTTHFSLFAVTTEDASASSTSEDSTASTTTSDDTETTGTDDADDAESTSGGRQSGSIPLGLGGVIAGLVGLLAIAGYAGRSGS</sequence>
<keyword evidence="5" id="KW-1185">Reference proteome</keyword>
<dbReference type="InterPro" id="IPR026453">
    <property type="entry name" value="PGF_pre_PGF"/>
</dbReference>
<keyword evidence="2" id="KW-0472">Membrane</keyword>
<comment type="caution">
    <text evidence="4">The sequence shown here is derived from an EMBL/GenBank/DDBJ whole genome shotgun (WGS) entry which is preliminary data.</text>
</comment>
<feature type="compositionally biased region" description="Low complexity" evidence="1">
    <location>
        <begin position="391"/>
        <end position="410"/>
    </location>
</feature>
<feature type="domain" description="CARDB" evidence="3">
    <location>
        <begin position="136"/>
        <end position="221"/>
    </location>
</feature>
<dbReference type="InterPro" id="IPR011635">
    <property type="entry name" value="CARDB"/>
</dbReference>
<evidence type="ECO:0000313" key="5">
    <source>
        <dbReference type="Proteomes" id="UP000705823"/>
    </source>
</evidence>
<feature type="region of interest" description="Disordered" evidence="1">
    <location>
        <begin position="391"/>
        <end position="436"/>
    </location>
</feature>
<proteinExistence type="predicted"/>